<dbReference type="Pfam" id="PF05656">
    <property type="entry name" value="DUF805"/>
    <property type="match status" value="1"/>
</dbReference>
<evidence type="ECO:0000256" key="1">
    <source>
        <dbReference type="SAM" id="Phobius"/>
    </source>
</evidence>
<dbReference type="Proteomes" id="UP000249082">
    <property type="component" value="Unassembled WGS sequence"/>
</dbReference>
<dbReference type="GO" id="GO:0005886">
    <property type="term" value="C:plasma membrane"/>
    <property type="evidence" value="ECO:0007669"/>
    <property type="project" value="TreeGrafter"/>
</dbReference>
<keyword evidence="1" id="KW-1133">Transmembrane helix</keyword>
<feature type="transmembrane region" description="Helical" evidence="1">
    <location>
        <begin position="54"/>
        <end position="72"/>
    </location>
</feature>
<dbReference type="PANTHER" id="PTHR34980">
    <property type="entry name" value="INNER MEMBRANE PROTEIN-RELATED-RELATED"/>
    <property type="match status" value="1"/>
</dbReference>
<dbReference type="InterPro" id="IPR008523">
    <property type="entry name" value="DUF805"/>
</dbReference>
<evidence type="ECO:0000313" key="3">
    <source>
        <dbReference type="Proteomes" id="UP000249082"/>
    </source>
</evidence>
<keyword evidence="1" id="KW-0472">Membrane</keyword>
<gene>
    <name evidence="2" type="ORF">DI555_14210</name>
</gene>
<feature type="transmembrane region" description="Helical" evidence="1">
    <location>
        <begin position="25"/>
        <end position="48"/>
    </location>
</feature>
<reference evidence="2 3" key="1">
    <citation type="submission" date="2017-08" db="EMBL/GenBank/DDBJ databases">
        <title>Infants hospitalized years apart are colonized by the same room-sourced microbial strains.</title>
        <authorList>
            <person name="Brooks B."/>
            <person name="Olm M.R."/>
            <person name="Firek B.A."/>
            <person name="Baker R."/>
            <person name="Thomas B.C."/>
            <person name="Morowitz M.J."/>
            <person name="Banfield J.F."/>
        </authorList>
    </citation>
    <scope>NUCLEOTIDE SEQUENCE [LARGE SCALE GENOMIC DNA]</scope>
    <source>
        <strain evidence="2">S2_005_002_R2_33</strain>
    </source>
</reference>
<proteinExistence type="predicted"/>
<comment type="caution">
    <text evidence="2">The sequence shown here is derived from an EMBL/GenBank/DDBJ whole genome shotgun (WGS) entry which is preliminary data.</text>
</comment>
<feature type="transmembrane region" description="Helical" evidence="1">
    <location>
        <begin position="119"/>
        <end position="138"/>
    </location>
</feature>
<organism evidence="2 3">
    <name type="scientific">Novosphingobium pentaromativorans</name>
    <dbReference type="NCBI Taxonomy" id="205844"/>
    <lineage>
        <taxon>Bacteria</taxon>
        <taxon>Pseudomonadati</taxon>
        <taxon>Pseudomonadota</taxon>
        <taxon>Alphaproteobacteria</taxon>
        <taxon>Sphingomonadales</taxon>
        <taxon>Sphingomonadaceae</taxon>
        <taxon>Novosphingobium</taxon>
    </lineage>
</organism>
<dbReference type="AlphaFoldDB" id="A0A2W5NKG2"/>
<feature type="transmembrane region" description="Helical" evidence="1">
    <location>
        <begin position="84"/>
        <end position="107"/>
    </location>
</feature>
<dbReference type="EMBL" id="QFPX01000011">
    <property type="protein sequence ID" value="PZQ53886.1"/>
    <property type="molecule type" value="Genomic_DNA"/>
</dbReference>
<keyword evidence="1" id="KW-0812">Transmembrane</keyword>
<accession>A0A2W5NKG2</accession>
<evidence type="ECO:0000313" key="2">
    <source>
        <dbReference type="EMBL" id="PZQ53886.1"/>
    </source>
</evidence>
<name>A0A2W5NKG2_9SPHN</name>
<dbReference type="PANTHER" id="PTHR34980:SF2">
    <property type="entry name" value="INNER MEMBRANE PROTEIN YHAH-RELATED"/>
    <property type="match status" value="1"/>
</dbReference>
<protein>
    <submittedName>
        <fullName evidence="2">DUF805 domain-containing protein</fullName>
    </submittedName>
</protein>
<sequence length="162" mass="18124">MIPAYLAQSVRRSFSPSGRSGRTEVWVYLLAATLIGVLFSAITAWFLAPALSRWASLAVMLLIAIPVVSLVIRRFHDLDRSGWWSLALALGAVRLLILEILQGSLGWDARATAERLFTWVDWAVFPAFGLAYIVIIAWPGTKRENRFGPPVHLNRVQQEQLP</sequence>